<protein>
    <submittedName>
        <fullName evidence="3">Cephalosporin hydroxylase</fullName>
    </submittedName>
</protein>
<dbReference type="GO" id="GO:0008610">
    <property type="term" value="P:lipid biosynthetic process"/>
    <property type="evidence" value="ECO:0007669"/>
    <property type="project" value="InterPro"/>
</dbReference>
<dbReference type="PANTHER" id="PTHR40048">
    <property type="entry name" value="RHAMNOSYL O-METHYLTRANSFERASE"/>
    <property type="match status" value="1"/>
</dbReference>
<reference evidence="3 4" key="1">
    <citation type="journal article" date="2016" name="Sci. Rep.">
        <title>A novel ammonia-oxidizing archaeon from wastewater treatment plant: Its enrichment, physiological and genomic characteristics.</title>
        <authorList>
            <person name="Li Y."/>
            <person name="Ding K."/>
            <person name="Wen X."/>
            <person name="Zhang B."/>
            <person name="Shen B."/>
            <person name="Yang Y."/>
        </authorList>
    </citation>
    <scope>NUCLEOTIDE SEQUENCE [LARGE SCALE GENOMIC DNA]</scope>
    <source>
        <strain evidence="3 4">SAT1</strain>
    </source>
</reference>
<dbReference type="GO" id="GO:0032259">
    <property type="term" value="P:methylation"/>
    <property type="evidence" value="ECO:0007669"/>
    <property type="project" value="UniProtKB-KW"/>
</dbReference>
<dbReference type="STRING" id="1603555.SU86_006995"/>
<keyword evidence="2" id="KW-0808">Transferase</keyword>
<gene>
    <name evidence="3" type="ORF">SU86_006995</name>
</gene>
<keyword evidence="4" id="KW-1185">Reference proteome</keyword>
<evidence type="ECO:0000256" key="2">
    <source>
        <dbReference type="ARBA" id="ARBA00022679"/>
    </source>
</evidence>
<proteinExistence type="predicted"/>
<dbReference type="KEGG" id="tah:SU86_006995"/>
<dbReference type="InterPro" id="IPR029063">
    <property type="entry name" value="SAM-dependent_MTases_sf"/>
</dbReference>
<sequence length="242" mass="28160">MNDRNFELRNQRKIKIMALDKKVKATSKKWFSQTYKHEYSYHFRWLGRPIIQYPQDIVALQEIVWNIKPDLIIETGIARGGSLIFFASLLELIGKGSVLGIDVDIRSHNRKEIEKHPLSKRINMIEGSSIDEKTVKDVYSAARGKKNIMVVLDSNHTHDHVLKELEFYSPIVTKNSYLVVFDTVVADLPQRYFANRPWKKFNNPKSALIEFLKNNRQFRIDSEITNKLAITAAPDGYLKRIK</sequence>
<evidence type="ECO:0000313" key="4">
    <source>
        <dbReference type="Proteomes" id="UP000266745"/>
    </source>
</evidence>
<dbReference type="Gene3D" id="3.40.50.150">
    <property type="entry name" value="Vaccinia Virus protein VP39"/>
    <property type="match status" value="1"/>
</dbReference>
<keyword evidence="1" id="KW-0489">Methyltransferase</keyword>
<evidence type="ECO:0000256" key="1">
    <source>
        <dbReference type="ARBA" id="ARBA00022603"/>
    </source>
</evidence>
<accession>A0A3G1B3I3</accession>
<dbReference type="InterPro" id="IPR007072">
    <property type="entry name" value="RNMT_CmcI"/>
</dbReference>
<evidence type="ECO:0000313" key="3">
    <source>
        <dbReference type="EMBL" id="AJZ76702.1"/>
    </source>
</evidence>
<dbReference type="Proteomes" id="UP000266745">
    <property type="component" value="Chromosome"/>
</dbReference>
<dbReference type="AlphaFoldDB" id="A0A3G1B3I3"/>
<dbReference type="OrthoDB" id="3320at2157"/>
<dbReference type="EMBL" id="CP011097">
    <property type="protein sequence ID" value="AJZ76702.1"/>
    <property type="molecule type" value="Genomic_DNA"/>
</dbReference>
<dbReference type="GO" id="GO:0008168">
    <property type="term" value="F:methyltransferase activity"/>
    <property type="evidence" value="ECO:0007669"/>
    <property type="project" value="UniProtKB-KW"/>
</dbReference>
<dbReference type="SUPFAM" id="SSF53335">
    <property type="entry name" value="S-adenosyl-L-methionine-dependent methyltransferases"/>
    <property type="match status" value="1"/>
</dbReference>
<dbReference type="PANTHER" id="PTHR40048:SF1">
    <property type="entry name" value="RHAMNOSYL O-METHYLTRANSFERASE"/>
    <property type="match status" value="1"/>
</dbReference>
<dbReference type="Pfam" id="PF04989">
    <property type="entry name" value="RMNT_CmcI"/>
    <property type="match status" value="1"/>
</dbReference>
<organism evidence="3 4">
    <name type="scientific">Candidatus Nitrosotenuis cloacae</name>
    <dbReference type="NCBI Taxonomy" id="1603555"/>
    <lineage>
        <taxon>Archaea</taxon>
        <taxon>Nitrososphaerota</taxon>
        <taxon>Candidatus Nitrosotenuis</taxon>
    </lineage>
</organism>
<name>A0A3G1B3I3_9ARCH</name>
<dbReference type="GO" id="GO:0005886">
    <property type="term" value="C:plasma membrane"/>
    <property type="evidence" value="ECO:0007669"/>
    <property type="project" value="TreeGrafter"/>
</dbReference>